<gene>
    <name evidence="2" type="ORF">BCF53_11510</name>
</gene>
<dbReference type="Gene3D" id="3.40.630.30">
    <property type="match status" value="1"/>
</dbReference>
<dbReference type="InterPro" id="IPR000182">
    <property type="entry name" value="GNAT_dom"/>
</dbReference>
<accession>A0A4R3HZD2</accession>
<dbReference type="GO" id="GO:0016747">
    <property type="term" value="F:acyltransferase activity, transferring groups other than amino-acyl groups"/>
    <property type="evidence" value="ECO:0007669"/>
    <property type="project" value="InterPro"/>
</dbReference>
<evidence type="ECO:0000259" key="1">
    <source>
        <dbReference type="PROSITE" id="PS51186"/>
    </source>
</evidence>
<dbReference type="RefSeq" id="WP_165901931.1">
    <property type="nucleotide sequence ID" value="NZ_SLZR01000015.1"/>
</dbReference>
<evidence type="ECO:0000313" key="3">
    <source>
        <dbReference type="Proteomes" id="UP000295793"/>
    </source>
</evidence>
<proteinExistence type="predicted"/>
<dbReference type="Pfam" id="PF00583">
    <property type="entry name" value="Acetyltransf_1"/>
    <property type="match status" value="1"/>
</dbReference>
<organism evidence="2 3">
    <name type="scientific">Reinekea marinisedimentorum</name>
    <dbReference type="NCBI Taxonomy" id="230495"/>
    <lineage>
        <taxon>Bacteria</taxon>
        <taxon>Pseudomonadati</taxon>
        <taxon>Pseudomonadota</taxon>
        <taxon>Gammaproteobacteria</taxon>
        <taxon>Oceanospirillales</taxon>
        <taxon>Saccharospirillaceae</taxon>
        <taxon>Reinekea</taxon>
    </lineage>
</organism>
<dbReference type="PROSITE" id="PS51186">
    <property type="entry name" value="GNAT"/>
    <property type="match status" value="1"/>
</dbReference>
<dbReference type="AlphaFoldDB" id="A0A4R3HZD2"/>
<reference evidence="2 3" key="1">
    <citation type="submission" date="2019-03" db="EMBL/GenBank/DDBJ databases">
        <title>Genomic Encyclopedia of Archaeal and Bacterial Type Strains, Phase II (KMG-II): from individual species to whole genera.</title>
        <authorList>
            <person name="Goeker M."/>
        </authorList>
    </citation>
    <scope>NUCLEOTIDE SEQUENCE [LARGE SCALE GENOMIC DNA]</scope>
    <source>
        <strain evidence="2 3">DSM 15388</strain>
    </source>
</reference>
<dbReference type="Proteomes" id="UP000295793">
    <property type="component" value="Unassembled WGS sequence"/>
</dbReference>
<dbReference type="InterPro" id="IPR016181">
    <property type="entry name" value="Acyl_CoA_acyltransferase"/>
</dbReference>
<dbReference type="SUPFAM" id="SSF55729">
    <property type="entry name" value="Acyl-CoA N-acyltransferases (Nat)"/>
    <property type="match status" value="1"/>
</dbReference>
<comment type="caution">
    <text evidence="2">The sequence shown here is derived from an EMBL/GenBank/DDBJ whole genome shotgun (WGS) entry which is preliminary data.</text>
</comment>
<dbReference type="EMBL" id="SLZR01000015">
    <property type="protein sequence ID" value="TCS38736.1"/>
    <property type="molecule type" value="Genomic_DNA"/>
</dbReference>
<protein>
    <submittedName>
        <fullName evidence="2">Acetyltransferase (GNAT) family protein</fullName>
    </submittedName>
</protein>
<evidence type="ECO:0000313" key="2">
    <source>
        <dbReference type="EMBL" id="TCS38736.1"/>
    </source>
</evidence>
<keyword evidence="3" id="KW-1185">Reference proteome</keyword>
<feature type="domain" description="N-acetyltransferase" evidence="1">
    <location>
        <begin position="122"/>
        <end position="270"/>
    </location>
</feature>
<keyword evidence="2" id="KW-0808">Transferase</keyword>
<name>A0A4R3HZD2_9GAMM</name>
<sequence length="270" mass="31675">MTTGLGFQSEYVINHLSCEVIEHDEFTVLRTPDNPNYYFGNMLALKVPLHSKSRSEWQQAFQQAFADMPKVKHETYSWPRCEQFNANSLEDFAKDHFAYEEDHILTQPRSTFTKPLTLNTEVSLRPLTSDTDWQQWMQLSIQEMNTEHDESSLRPYLLAKRDKYRKLEARGYGQYMGAFAGERLIGYAGLYHLHKIARFQSVHVIPEFENRKVAKTLLTRLIEQVNPHVETLVIVADEHYHATLLYQSLGFQVTERQCSLSWWPERNQQA</sequence>